<evidence type="ECO:0000313" key="1">
    <source>
        <dbReference type="Proteomes" id="UP000887561"/>
    </source>
</evidence>
<dbReference type="Proteomes" id="UP000887561">
    <property type="component" value="Unplaced"/>
</dbReference>
<proteinExistence type="predicted"/>
<name>A0A915LTY8_MELJA</name>
<reference evidence="2" key="1">
    <citation type="submission" date="2022-11" db="UniProtKB">
        <authorList>
            <consortium name="WormBaseParasite"/>
        </authorList>
    </citation>
    <scope>IDENTIFICATION</scope>
</reference>
<organism evidence="1 2">
    <name type="scientific">Meloidogyne javanica</name>
    <name type="common">Root-knot nematode worm</name>
    <dbReference type="NCBI Taxonomy" id="6303"/>
    <lineage>
        <taxon>Eukaryota</taxon>
        <taxon>Metazoa</taxon>
        <taxon>Ecdysozoa</taxon>
        <taxon>Nematoda</taxon>
        <taxon>Chromadorea</taxon>
        <taxon>Rhabditida</taxon>
        <taxon>Tylenchina</taxon>
        <taxon>Tylenchomorpha</taxon>
        <taxon>Tylenchoidea</taxon>
        <taxon>Meloidogynidae</taxon>
        <taxon>Meloidogyninae</taxon>
        <taxon>Meloidogyne</taxon>
        <taxon>Meloidogyne incognita group</taxon>
    </lineage>
</organism>
<keyword evidence="1" id="KW-1185">Reference proteome</keyword>
<dbReference type="AlphaFoldDB" id="A0A915LTY8"/>
<evidence type="ECO:0000313" key="2">
    <source>
        <dbReference type="WBParaSite" id="scaffold1936_cov181.g3899"/>
    </source>
</evidence>
<sequence length="172" mass="18948">MNKDKKTTTAVVGQQQPVPANVVSQAPPISVAAAPKLAAAIEEMPKINQQNELMPIIRPPAGSFSGCSMDAGDEDTDEHLQVTGEIVYSKDEKVNRRYLFEGFSYHKTSDGFFRCIENKTNGCGGSYKIVGKRPCNYNYHKCVVNNGIINQINELIQAGNWEKALNTAKQQK</sequence>
<protein>
    <submittedName>
        <fullName evidence="2">FLYWCH-type domain-containing protein</fullName>
    </submittedName>
</protein>
<accession>A0A915LTY8</accession>
<dbReference type="WBParaSite" id="scaffold1936_cov181.g3899">
    <property type="protein sequence ID" value="scaffold1936_cov181.g3899"/>
    <property type="gene ID" value="scaffold1936_cov181.g3899"/>
</dbReference>